<sequence>MNAAEMPTTQDTAIVEALGRPLTVLYTQAVAGTAEPAVQRVLELRSFLALVEDQAAKICHRIRLAVDPAGDLYGADPQHLRFQTALLEAALETGRTYRRTLQELLAVTPAASPPNRRPVQFTQSKIAAISAPDGRLTARPGPAGEPVVEAGAGRHRR</sequence>
<dbReference type="RefSeq" id="WP_330796900.1">
    <property type="nucleotide sequence ID" value="NZ_JAZEWV010000014.1"/>
</dbReference>
<name>A0ABU7PDV8_9ACTN</name>
<proteinExistence type="predicted"/>
<reference evidence="2 3" key="1">
    <citation type="submission" date="2023-12" db="EMBL/GenBank/DDBJ databases">
        <title>Streptomyces sp. V4-01.</title>
        <authorList>
            <person name="Somphong A."/>
            <person name="Phongsopitanun W."/>
        </authorList>
    </citation>
    <scope>NUCLEOTIDE SEQUENCE [LARGE SCALE GENOMIC DNA]</scope>
    <source>
        <strain evidence="2 3">V4-01</strain>
    </source>
</reference>
<gene>
    <name evidence="2" type="ORF">V2S66_18720</name>
</gene>
<accession>A0ABU7PDV8</accession>
<evidence type="ECO:0000256" key="1">
    <source>
        <dbReference type="SAM" id="MobiDB-lite"/>
    </source>
</evidence>
<evidence type="ECO:0000313" key="2">
    <source>
        <dbReference type="EMBL" id="MEE4543996.1"/>
    </source>
</evidence>
<organism evidence="2 3">
    <name type="scientific">Actinacidiphila polyblastidii</name>
    <dbReference type="NCBI Taxonomy" id="3110430"/>
    <lineage>
        <taxon>Bacteria</taxon>
        <taxon>Bacillati</taxon>
        <taxon>Actinomycetota</taxon>
        <taxon>Actinomycetes</taxon>
        <taxon>Kitasatosporales</taxon>
        <taxon>Streptomycetaceae</taxon>
        <taxon>Actinacidiphila</taxon>
    </lineage>
</organism>
<dbReference type="Proteomes" id="UP001344658">
    <property type="component" value="Unassembled WGS sequence"/>
</dbReference>
<evidence type="ECO:0000313" key="3">
    <source>
        <dbReference type="Proteomes" id="UP001344658"/>
    </source>
</evidence>
<feature type="region of interest" description="Disordered" evidence="1">
    <location>
        <begin position="131"/>
        <end position="157"/>
    </location>
</feature>
<comment type="caution">
    <text evidence="2">The sequence shown here is derived from an EMBL/GenBank/DDBJ whole genome shotgun (WGS) entry which is preliminary data.</text>
</comment>
<protein>
    <submittedName>
        <fullName evidence="2">Uncharacterized protein</fullName>
    </submittedName>
</protein>
<keyword evidence="3" id="KW-1185">Reference proteome</keyword>
<dbReference type="EMBL" id="JAZEWV010000014">
    <property type="protein sequence ID" value="MEE4543996.1"/>
    <property type="molecule type" value="Genomic_DNA"/>
</dbReference>